<evidence type="ECO:0000256" key="10">
    <source>
        <dbReference type="RuleBase" id="RU000304"/>
    </source>
</evidence>
<accession>A0A1J4K6M5</accession>
<proteinExistence type="inferred from homology"/>
<dbReference type="GeneID" id="94838828"/>
<evidence type="ECO:0000256" key="4">
    <source>
        <dbReference type="ARBA" id="ARBA00022553"/>
    </source>
</evidence>
<dbReference type="InterPro" id="IPR011993">
    <property type="entry name" value="PH-like_dom_sf"/>
</dbReference>
<feature type="domain" description="PH" evidence="11">
    <location>
        <begin position="8"/>
        <end position="105"/>
    </location>
</feature>
<dbReference type="Proteomes" id="UP000179807">
    <property type="component" value="Unassembled WGS sequence"/>
</dbReference>
<dbReference type="PANTHER" id="PTHR24351">
    <property type="entry name" value="RIBOSOMAL PROTEIN S6 KINASE"/>
    <property type="match status" value="1"/>
</dbReference>
<dbReference type="SMART" id="SM00220">
    <property type="entry name" value="S_TKc"/>
    <property type="match status" value="1"/>
</dbReference>
<dbReference type="FunFam" id="1.10.510.10:FF:000008">
    <property type="entry name" value="Non-specific serine/threonine protein kinase"/>
    <property type="match status" value="1"/>
</dbReference>
<dbReference type="InterPro" id="IPR011009">
    <property type="entry name" value="Kinase-like_dom_sf"/>
</dbReference>
<dbReference type="Pfam" id="PF00169">
    <property type="entry name" value="PH"/>
    <property type="match status" value="1"/>
</dbReference>
<dbReference type="InterPro" id="IPR000961">
    <property type="entry name" value="AGC-kinase_C"/>
</dbReference>
<evidence type="ECO:0000256" key="3">
    <source>
        <dbReference type="ARBA" id="ARBA00022527"/>
    </source>
</evidence>
<dbReference type="EC" id="2.7.11.1" evidence="2"/>
<evidence type="ECO:0000256" key="8">
    <source>
        <dbReference type="ARBA" id="ARBA00022840"/>
    </source>
</evidence>
<sequence>MSKSQYDPTKLDGNLKKKTKVLGAWKSCFAELNNTELILKKNEKAKKIDHQVKITHNTRIRYIEEGKNPRIVIEFNENENENITLTTKDSDNLVRWVLALRSATFYNPQISMDSFKIISVLGRGFFGKVMLVQKKDTKELFAIKTVHKARLIQSKKVQTILAERSILGKVKHPFIVEMNFAFQNATKFYLIMEYVPGGELFGLIKRSKMLPLTQVRLYIAEMALALQYLHKIGIVYRDLKPENILIATDGHLKLTDFGLSKDIGTVRLTKTFCGTGEFMAPEMIDQRLYAYAVDWWSLGILTYLLCFGKTPFFDENKAKMFKNITGSEPSFPKDADKEAVDLIKGLLTKDPQQRFGFEKVSKHKFFHKMNFDDVLNKKIKPEFIPEIKDPLKPEYFDAEFTNEAAVDSIATPSLEQEHEAFNGFSYIEGDDGFGFK</sequence>
<keyword evidence="8 9" id="KW-0067">ATP-binding</keyword>
<dbReference type="GO" id="GO:0004674">
    <property type="term" value="F:protein serine/threonine kinase activity"/>
    <property type="evidence" value="ECO:0007669"/>
    <property type="project" value="UniProtKB-KW"/>
</dbReference>
<keyword evidence="6 9" id="KW-0547">Nucleotide-binding</keyword>
<dbReference type="Gene3D" id="2.30.29.30">
    <property type="entry name" value="Pleckstrin-homology domain (PH domain)/Phosphotyrosine-binding domain (PTB)"/>
    <property type="match status" value="1"/>
</dbReference>
<evidence type="ECO:0000256" key="5">
    <source>
        <dbReference type="ARBA" id="ARBA00022679"/>
    </source>
</evidence>
<dbReference type="SUPFAM" id="SSF50729">
    <property type="entry name" value="PH domain-like"/>
    <property type="match status" value="1"/>
</dbReference>
<dbReference type="InterPro" id="IPR045270">
    <property type="entry name" value="STKc_AGC"/>
</dbReference>
<dbReference type="Gene3D" id="1.10.510.10">
    <property type="entry name" value="Transferase(Phosphotransferase) domain 1"/>
    <property type="match status" value="1"/>
</dbReference>
<keyword evidence="4" id="KW-0597">Phosphoprotein</keyword>
<protein>
    <recommendedName>
        <fullName evidence="2">non-specific serine/threonine protein kinase</fullName>
        <ecNumber evidence="2">2.7.11.1</ecNumber>
    </recommendedName>
</protein>
<organism evidence="14 15">
    <name type="scientific">Tritrichomonas foetus</name>
    <dbReference type="NCBI Taxonomy" id="1144522"/>
    <lineage>
        <taxon>Eukaryota</taxon>
        <taxon>Metamonada</taxon>
        <taxon>Parabasalia</taxon>
        <taxon>Tritrichomonadida</taxon>
        <taxon>Tritrichomonadidae</taxon>
        <taxon>Tritrichomonas</taxon>
    </lineage>
</organism>
<evidence type="ECO:0000259" key="13">
    <source>
        <dbReference type="PROSITE" id="PS51285"/>
    </source>
</evidence>
<dbReference type="RefSeq" id="XP_068359971.1">
    <property type="nucleotide sequence ID" value="XM_068504124.1"/>
</dbReference>
<gene>
    <name evidence="14" type="primary">SGK1</name>
    <name evidence="14" type="ORF">TRFO_25082</name>
</gene>
<evidence type="ECO:0000256" key="7">
    <source>
        <dbReference type="ARBA" id="ARBA00022777"/>
    </source>
</evidence>
<dbReference type="Gene3D" id="3.30.200.20">
    <property type="entry name" value="Phosphorylase Kinase, domain 1"/>
    <property type="match status" value="1"/>
</dbReference>
<feature type="domain" description="AGC-kinase C-terminal" evidence="13">
    <location>
        <begin position="367"/>
        <end position="436"/>
    </location>
</feature>
<reference evidence="14" key="1">
    <citation type="submission" date="2016-10" db="EMBL/GenBank/DDBJ databases">
        <authorList>
            <person name="Benchimol M."/>
            <person name="Almeida L.G."/>
            <person name="Vasconcelos A.T."/>
            <person name="Perreira-Neves A."/>
            <person name="Rosa I.A."/>
            <person name="Tasca T."/>
            <person name="Bogo M.R."/>
            <person name="de Souza W."/>
        </authorList>
    </citation>
    <scope>NUCLEOTIDE SEQUENCE [LARGE SCALE GENOMIC DNA]</scope>
    <source>
        <strain evidence="14">K</strain>
    </source>
</reference>
<dbReference type="InterPro" id="IPR017441">
    <property type="entry name" value="Protein_kinase_ATP_BS"/>
</dbReference>
<evidence type="ECO:0000313" key="14">
    <source>
        <dbReference type="EMBL" id="OHT06835.1"/>
    </source>
</evidence>
<dbReference type="InterPro" id="IPR008271">
    <property type="entry name" value="Ser/Thr_kinase_AS"/>
</dbReference>
<dbReference type="FunFam" id="2.30.29.30:FF:000350">
    <property type="entry name" value="AGC family protein kinase"/>
    <property type="match status" value="1"/>
</dbReference>
<dbReference type="SUPFAM" id="SSF56112">
    <property type="entry name" value="Protein kinase-like (PK-like)"/>
    <property type="match status" value="1"/>
</dbReference>
<dbReference type="Pfam" id="PF00069">
    <property type="entry name" value="Pkinase"/>
    <property type="match status" value="1"/>
</dbReference>
<evidence type="ECO:0000256" key="6">
    <source>
        <dbReference type="ARBA" id="ARBA00022741"/>
    </source>
</evidence>
<dbReference type="PROSITE" id="PS50003">
    <property type="entry name" value="PH_DOMAIN"/>
    <property type="match status" value="1"/>
</dbReference>
<evidence type="ECO:0000259" key="12">
    <source>
        <dbReference type="PROSITE" id="PS50011"/>
    </source>
</evidence>
<dbReference type="PROSITE" id="PS00107">
    <property type="entry name" value="PROTEIN_KINASE_ATP"/>
    <property type="match status" value="1"/>
</dbReference>
<dbReference type="PROSITE" id="PS00108">
    <property type="entry name" value="PROTEIN_KINASE_ST"/>
    <property type="match status" value="1"/>
</dbReference>
<evidence type="ECO:0000256" key="2">
    <source>
        <dbReference type="ARBA" id="ARBA00012513"/>
    </source>
</evidence>
<keyword evidence="3 10" id="KW-0723">Serine/threonine-protein kinase</keyword>
<dbReference type="VEuPathDB" id="TrichDB:TRFO_25082"/>
<evidence type="ECO:0000256" key="9">
    <source>
        <dbReference type="PROSITE-ProRule" id="PRU10141"/>
    </source>
</evidence>
<comment type="caution">
    <text evidence="14">The sequence shown here is derived from an EMBL/GenBank/DDBJ whole genome shotgun (WGS) entry which is preliminary data.</text>
</comment>
<evidence type="ECO:0000259" key="11">
    <source>
        <dbReference type="PROSITE" id="PS50003"/>
    </source>
</evidence>
<dbReference type="PROSITE" id="PS51285">
    <property type="entry name" value="AGC_KINASE_CTER"/>
    <property type="match status" value="1"/>
</dbReference>
<comment type="similarity">
    <text evidence="1">Belongs to the protein kinase superfamily. AGC Ser/Thr protein kinase family. RAC subfamily.</text>
</comment>
<dbReference type="EMBL" id="MLAK01000714">
    <property type="protein sequence ID" value="OHT06835.1"/>
    <property type="molecule type" value="Genomic_DNA"/>
</dbReference>
<keyword evidence="7 14" id="KW-0418">Kinase</keyword>
<name>A0A1J4K6M5_9EUKA</name>
<dbReference type="SMART" id="SM00233">
    <property type="entry name" value="PH"/>
    <property type="match status" value="1"/>
</dbReference>
<dbReference type="AlphaFoldDB" id="A0A1J4K6M5"/>
<dbReference type="Pfam" id="PF00433">
    <property type="entry name" value="Pkinase_C"/>
    <property type="match status" value="1"/>
</dbReference>
<dbReference type="CDD" id="cd05123">
    <property type="entry name" value="STKc_AGC"/>
    <property type="match status" value="1"/>
</dbReference>
<dbReference type="OrthoDB" id="63267at2759"/>
<dbReference type="FunFam" id="3.30.200.20:FF:000771">
    <property type="entry name" value="AGC family protein kinase"/>
    <property type="match status" value="1"/>
</dbReference>
<keyword evidence="15" id="KW-1185">Reference proteome</keyword>
<evidence type="ECO:0000313" key="15">
    <source>
        <dbReference type="Proteomes" id="UP000179807"/>
    </source>
</evidence>
<dbReference type="InterPro" id="IPR001849">
    <property type="entry name" value="PH_domain"/>
</dbReference>
<dbReference type="InterPro" id="IPR017892">
    <property type="entry name" value="Pkinase_C"/>
</dbReference>
<dbReference type="GO" id="GO:0005524">
    <property type="term" value="F:ATP binding"/>
    <property type="evidence" value="ECO:0007669"/>
    <property type="project" value="UniProtKB-UniRule"/>
</dbReference>
<dbReference type="SMART" id="SM00133">
    <property type="entry name" value="S_TK_X"/>
    <property type="match status" value="1"/>
</dbReference>
<feature type="binding site" evidence="9">
    <location>
        <position position="144"/>
    </location>
    <ligand>
        <name>ATP</name>
        <dbReference type="ChEBI" id="CHEBI:30616"/>
    </ligand>
</feature>
<dbReference type="InterPro" id="IPR000719">
    <property type="entry name" value="Prot_kinase_dom"/>
</dbReference>
<feature type="domain" description="Protein kinase" evidence="12">
    <location>
        <begin position="115"/>
        <end position="366"/>
    </location>
</feature>
<dbReference type="PROSITE" id="PS50011">
    <property type="entry name" value="PROTEIN_KINASE_DOM"/>
    <property type="match status" value="1"/>
</dbReference>
<evidence type="ECO:0000256" key="1">
    <source>
        <dbReference type="ARBA" id="ARBA00006935"/>
    </source>
</evidence>
<keyword evidence="5" id="KW-0808">Transferase</keyword>